<dbReference type="InterPro" id="IPR015943">
    <property type="entry name" value="WD40/YVTN_repeat-like_dom_sf"/>
</dbReference>
<dbReference type="Gene3D" id="2.130.10.10">
    <property type="entry name" value="YVTN repeat-like/Quinoprotein amine dehydrogenase"/>
    <property type="match status" value="2"/>
</dbReference>
<accession>A0A1H9IXC4</accession>
<keyword evidence="4" id="KW-1185">Reference proteome</keyword>
<dbReference type="STRING" id="355243.SAMN03080615_02730"/>
<protein>
    <submittedName>
        <fullName evidence="3">Sortilin, neurotensin receptor 3</fullName>
    </submittedName>
</protein>
<dbReference type="PANTHER" id="PTHR43739">
    <property type="entry name" value="XYLOGLUCANASE (EUROFUNG)"/>
    <property type="match status" value="1"/>
</dbReference>
<evidence type="ECO:0000259" key="2">
    <source>
        <dbReference type="Pfam" id="PF15902"/>
    </source>
</evidence>
<dbReference type="InterPro" id="IPR052025">
    <property type="entry name" value="Xyloglucanase_GH74"/>
</dbReference>
<dbReference type="GO" id="GO:0010411">
    <property type="term" value="P:xyloglucan metabolic process"/>
    <property type="evidence" value="ECO:0007669"/>
    <property type="project" value="TreeGrafter"/>
</dbReference>
<dbReference type="InterPro" id="IPR031778">
    <property type="entry name" value="Sortilin_N"/>
</dbReference>
<dbReference type="CDD" id="cd15482">
    <property type="entry name" value="Sialidase_non-viral"/>
    <property type="match status" value="1"/>
</dbReference>
<evidence type="ECO:0000313" key="4">
    <source>
        <dbReference type="Proteomes" id="UP000198749"/>
    </source>
</evidence>
<dbReference type="AlphaFoldDB" id="A0A1H9IXC4"/>
<dbReference type="SUPFAM" id="SSF110296">
    <property type="entry name" value="Oligoxyloglucan reducing end-specific cellobiohydrolase"/>
    <property type="match status" value="1"/>
</dbReference>
<organism evidence="3 4">
    <name type="scientific">Amphritea atlantica</name>
    <dbReference type="NCBI Taxonomy" id="355243"/>
    <lineage>
        <taxon>Bacteria</taxon>
        <taxon>Pseudomonadati</taxon>
        <taxon>Pseudomonadota</taxon>
        <taxon>Gammaproteobacteria</taxon>
        <taxon>Oceanospirillales</taxon>
        <taxon>Oceanospirillaceae</taxon>
        <taxon>Amphritea</taxon>
    </lineage>
</organism>
<gene>
    <name evidence="3" type="ORF">SAMN03080615_02730</name>
</gene>
<proteinExistence type="predicted"/>
<dbReference type="Pfam" id="PF15902">
    <property type="entry name" value="Sortilin-Vps10"/>
    <property type="match status" value="1"/>
</dbReference>
<sequence length="344" mass="37762">MSGTLLVATAGQGVIKSGDNGQTWHRLSLGQDIEFDAITRSLDMHPDEPEKIYIGTDTGLCISDDAGANWKHVETPFNGETVWKVAVDPANPQRVFVGTGAPSRAVLWRTTDGCKTWDRAPVEIPEFCAGVNKPRLLAFSYDPTDANKLWFGLEEGGLFKSVDGGDSWERIDDRLLWDYNSDIHNINVLPNHGNKVVVVVCVNAIYTSHDEGMTWKGVNPKSAFGLYYARATAVPHGSEDTIYVSISDGTPGTTSQLVVSRDAGESWEKLPLPVQPNSCIWGIHVNPANPEQIVMGCKYGHLFTSDKAGLSWKKEWREFSEIADVLWTPAQAEIAVAHQSVINP</sequence>
<keyword evidence="3" id="KW-0675">Receptor</keyword>
<name>A0A1H9IXC4_9GAMM</name>
<reference evidence="4" key="1">
    <citation type="submission" date="2016-10" db="EMBL/GenBank/DDBJ databases">
        <authorList>
            <person name="Varghese N."/>
            <person name="Submissions S."/>
        </authorList>
    </citation>
    <scope>NUCLEOTIDE SEQUENCE [LARGE SCALE GENOMIC DNA]</scope>
    <source>
        <strain evidence="4">DSM 18887</strain>
    </source>
</reference>
<dbReference type="Proteomes" id="UP000198749">
    <property type="component" value="Unassembled WGS sequence"/>
</dbReference>
<evidence type="ECO:0000256" key="1">
    <source>
        <dbReference type="ARBA" id="ARBA00022737"/>
    </source>
</evidence>
<feature type="domain" description="Sortilin N-terminal" evidence="2">
    <location>
        <begin position="60"/>
        <end position="174"/>
    </location>
</feature>
<dbReference type="EMBL" id="FOGB01000008">
    <property type="protein sequence ID" value="SEQ79045.1"/>
    <property type="molecule type" value="Genomic_DNA"/>
</dbReference>
<keyword evidence="1" id="KW-0677">Repeat</keyword>
<dbReference type="OrthoDB" id="9813892at2"/>
<dbReference type="RefSeq" id="WP_091359248.1">
    <property type="nucleotide sequence ID" value="NZ_AP025284.1"/>
</dbReference>
<evidence type="ECO:0000313" key="3">
    <source>
        <dbReference type="EMBL" id="SEQ79045.1"/>
    </source>
</evidence>
<dbReference type="PANTHER" id="PTHR43739:SF5">
    <property type="entry name" value="EXO-ALPHA-SIALIDASE"/>
    <property type="match status" value="1"/>
</dbReference>